<dbReference type="SUPFAM" id="SSF55469">
    <property type="entry name" value="FMN-dependent nitroreductase-like"/>
    <property type="match status" value="2"/>
</dbReference>
<dbReference type="Gene3D" id="3.40.109.10">
    <property type="entry name" value="NADH Oxidase"/>
    <property type="match status" value="2"/>
</dbReference>
<accession>A0ABW7VNX0</accession>
<dbReference type="InterPro" id="IPR029479">
    <property type="entry name" value="Nitroreductase"/>
</dbReference>
<dbReference type="InterPro" id="IPR052544">
    <property type="entry name" value="Bacteriocin_Proc_Enz"/>
</dbReference>
<dbReference type="EMBL" id="JBIRWM010000039">
    <property type="protein sequence ID" value="MFI2162544.1"/>
    <property type="molecule type" value="Genomic_DNA"/>
</dbReference>
<name>A0ABW7VNX0_STROI</name>
<evidence type="ECO:0000313" key="4">
    <source>
        <dbReference type="Proteomes" id="UP001611397"/>
    </source>
</evidence>
<dbReference type="RefSeq" id="WP_244218380.1">
    <property type="nucleotide sequence ID" value="NZ_JBIRUT010000035.1"/>
</dbReference>
<dbReference type="PANTHER" id="PTHR43745">
    <property type="entry name" value="NITROREDUCTASE MJ1384-RELATED"/>
    <property type="match status" value="1"/>
</dbReference>
<keyword evidence="4" id="KW-1185">Reference proteome</keyword>
<dbReference type="Pfam" id="PF00881">
    <property type="entry name" value="Nitroreductase"/>
    <property type="match status" value="2"/>
</dbReference>
<evidence type="ECO:0000256" key="1">
    <source>
        <dbReference type="SAM" id="MobiDB-lite"/>
    </source>
</evidence>
<comment type="caution">
    <text evidence="3">The sequence shown here is derived from an EMBL/GenBank/DDBJ whole genome shotgun (WGS) entry which is preliminary data.</text>
</comment>
<dbReference type="PANTHER" id="PTHR43745:SF2">
    <property type="entry name" value="NITROREDUCTASE MJ1384-RELATED"/>
    <property type="match status" value="1"/>
</dbReference>
<gene>
    <name evidence="3" type="ORF">ACH49L_44195</name>
</gene>
<evidence type="ECO:0000313" key="3">
    <source>
        <dbReference type="EMBL" id="MFI2162544.1"/>
    </source>
</evidence>
<sequence length="576" mass="61461">MTSTADHGAGAAHGVADADADTVGLRFWHRTFEGVRELFAEGHGEEGGADDPLPAKTYRGLPRYPLSAPARAVGDARWSFASFRRAHPGGAPCLDRLDEPAVSVLLHCVYGMGRMEVGPHAVWPYHRLVASARCFYPVELYLWTARPAGELGAGCYHYDPAHHVLTRLREGGLPDVLLAAVGVERPAAVAPGAHDALDALLVAAVCFRKAAFRYRDYAYRLCAQEAGMTVGNALLAAGALGLRARVHHRFDDEVVNRALGLDGSEETSVAVLDLRTGPLPAPVPAAQRPAPSPPPAGAARKASPATALPAIRAAHVRTNAVDPAAWSGLLEVDRAARRTWAAGRPAVDPRAFHLPAGVRGGERQLSLATPTEPGPGEIELAATLRTRDSGGRMFLPGGDPLPVHRLASVLRHALEPVPSDHTSRVCRPLVDCHVLALRVDGLDTGLYRLHPAPAPVLARVPGPNWRGVLAMLCDRTPAVNSAKADAIVFLTVNRVEGERAFGARGYRILHQESGIVAQRISVLAAAVGRSVRITNGYHEGVVRELMGVADPAYVPVFCMAVGRRRATAQYEMPLTW</sequence>
<feature type="domain" description="Nitroreductase" evidence="2">
    <location>
        <begin position="483"/>
        <end position="563"/>
    </location>
</feature>
<feature type="domain" description="Nitroreductase" evidence="2">
    <location>
        <begin position="127"/>
        <end position="269"/>
    </location>
</feature>
<proteinExistence type="predicted"/>
<reference evidence="3 4" key="1">
    <citation type="submission" date="2024-10" db="EMBL/GenBank/DDBJ databases">
        <title>The Natural Products Discovery Center: Release of the First 8490 Sequenced Strains for Exploring Actinobacteria Biosynthetic Diversity.</title>
        <authorList>
            <person name="Kalkreuter E."/>
            <person name="Kautsar S.A."/>
            <person name="Yang D."/>
            <person name="Bader C.D."/>
            <person name="Teijaro C.N."/>
            <person name="Fluegel L."/>
            <person name="Davis C.M."/>
            <person name="Simpson J.R."/>
            <person name="Lauterbach L."/>
            <person name="Steele A.D."/>
            <person name="Gui C."/>
            <person name="Meng S."/>
            <person name="Li G."/>
            <person name="Viehrig K."/>
            <person name="Ye F."/>
            <person name="Su P."/>
            <person name="Kiefer A.F."/>
            <person name="Nichols A."/>
            <person name="Cepeda A.J."/>
            <person name="Yan W."/>
            <person name="Fan B."/>
            <person name="Jiang Y."/>
            <person name="Adhikari A."/>
            <person name="Zheng C.-J."/>
            <person name="Schuster L."/>
            <person name="Cowan T.M."/>
            <person name="Smanski M.J."/>
            <person name="Chevrette M.G."/>
            <person name="De Carvalho L.P.S."/>
            <person name="Shen B."/>
        </authorList>
    </citation>
    <scope>NUCLEOTIDE SEQUENCE [LARGE SCALE GENOMIC DNA]</scope>
    <source>
        <strain evidence="3 4">NPDC020295</strain>
    </source>
</reference>
<dbReference type="InterPro" id="IPR000415">
    <property type="entry name" value="Nitroreductase-like"/>
</dbReference>
<evidence type="ECO:0000259" key="2">
    <source>
        <dbReference type="Pfam" id="PF00881"/>
    </source>
</evidence>
<feature type="region of interest" description="Disordered" evidence="1">
    <location>
        <begin position="280"/>
        <end position="304"/>
    </location>
</feature>
<protein>
    <submittedName>
        <fullName evidence="3">Nitroreductase family protein</fullName>
    </submittedName>
</protein>
<organism evidence="3 4">
    <name type="scientific">Streptomyces olivaceoviridis</name>
    <name type="common">Streptomyces corchorusii</name>
    <dbReference type="NCBI Taxonomy" id="1921"/>
    <lineage>
        <taxon>Bacteria</taxon>
        <taxon>Bacillati</taxon>
        <taxon>Actinomycetota</taxon>
        <taxon>Actinomycetes</taxon>
        <taxon>Kitasatosporales</taxon>
        <taxon>Streptomycetaceae</taxon>
        <taxon>Streptomyces</taxon>
    </lineage>
</organism>
<dbReference type="Proteomes" id="UP001611397">
    <property type="component" value="Unassembled WGS sequence"/>
</dbReference>